<keyword evidence="1" id="KW-0479">Metal-binding</keyword>
<evidence type="ECO:0000313" key="4">
    <source>
        <dbReference type="Proteomes" id="UP001165384"/>
    </source>
</evidence>
<evidence type="ECO:0000256" key="2">
    <source>
        <dbReference type="ARBA" id="ARBA00023239"/>
    </source>
</evidence>
<dbReference type="SUPFAM" id="SSF53800">
    <property type="entry name" value="Chelatase"/>
    <property type="match status" value="1"/>
</dbReference>
<sequence>MSTALILFAHGARDPEWAQPMRHIQSLLQGRQTGTEVELAFLEFMQPTLAECVAERVQRGATKICIVPMFIAQGGHLKRELPEIVEALRHDYPAVDFVLTGPIGVQPPVMQAMAETALTLAGL</sequence>
<dbReference type="PANTHER" id="PTHR33542">
    <property type="entry name" value="SIROHYDROCHLORIN FERROCHELATASE, CHLOROPLASTIC"/>
    <property type="match status" value="1"/>
</dbReference>
<dbReference type="InterPro" id="IPR050963">
    <property type="entry name" value="Sirohydro_Cobaltochel/CbiX"/>
</dbReference>
<dbReference type="InterPro" id="IPR002762">
    <property type="entry name" value="CbiX-like"/>
</dbReference>
<accession>A0ABS9K0L8</accession>
<keyword evidence="4" id="KW-1185">Reference proteome</keyword>
<protein>
    <submittedName>
        <fullName evidence="3">CbiX/SirB N-terminal domain-containing protein</fullName>
    </submittedName>
</protein>
<proteinExistence type="predicted"/>
<comment type="caution">
    <text evidence="3">The sequence shown here is derived from an EMBL/GenBank/DDBJ whole genome shotgun (WGS) entry which is preliminary data.</text>
</comment>
<dbReference type="RefSeq" id="WP_275708941.1">
    <property type="nucleotide sequence ID" value="NZ_JAKLTN010000001.1"/>
</dbReference>
<gene>
    <name evidence="3" type="ORF">LZ012_06830</name>
</gene>
<dbReference type="Proteomes" id="UP001165384">
    <property type="component" value="Unassembled WGS sequence"/>
</dbReference>
<name>A0ABS9K0L8_9RHOO</name>
<dbReference type="PANTHER" id="PTHR33542:SF3">
    <property type="entry name" value="SIROHYDROCHLORIN FERROCHELATASE, CHLOROPLASTIC"/>
    <property type="match status" value="1"/>
</dbReference>
<reference evidence="3" key="1">
    <citation type="submission" date="2022-01" db="EMBL/GenBank/DDBJ databases">
        <authorList>
            <person name="Jo J.-H."/>
            <person name="Im W.-T."/>
        </authorList>
    </citation>
    <scope>NUCLEOTIDE SEQUENCE</scope>
    <source>
        <strain evidence="3">XY25</strain>
    </source>
</reference>
<dbReference type="Gene3D" id="3.40.50.1400">
    <property type="match status" value="1"/>
</dbReference>
<evidence type="ECO:0000313" key="3">
    <source>
        <dbReference type="EMBL" id="MCG2576707.1"/>
    </source>
</evidence>
<dbReference type="CDD" id="cd03416">
    <property type="entry name" value="CbiX_SirB_N"/>
    <property type="match status" value="1"/>
</dbReference>
<dbReference type="EMBL" id="JAKLTN010000001">
    <property type="protein sequence ID" value="MCG2576707.1"/>
    <property type="molecule type" value="Genomic_DNA"/>
</dbReference>
<organism evidence="3 4">
    <name type="scientific">Dechloromonas hankyongensis</name>
    <dbReference type="NCBI Taxonomy" id="2908002"/>
    <lineage>
        <taxon>Bacteria</taxon>
        <taxon>Pseudomonadati</taxon>
        <taxon>Pseudomonadota</taxon>
        <taxon>Betaproteobacteria</taxon>
        <taxon>Rhodocyclales</taxon>
        <taxon>Azonexaceae</taxon>
        <taxon>Dechloromonas</taxon>
    </lineage>
</organism>
<evidence type="ECO:0000256" key="1">
    <source>
        <dbReference type="ARBA" id="ARBA00022723"/>
    </source>
</evidence>
<keyword evidence="2" id="KW-0456">Lyase</keyword>
<dbReference type="Pfam" id="PF01903">
    <property type="entry name" value="CbiX"/>
    <property type="match status" value="1"/>
</dbReference>